<keyword evidence="1" id="KW-0479">Metal-binding</keyword>
<evidence type="ECO:0000256" key="3">
    <source>
        <dbReference type="ARBA" id="ARBA00022771"/>
    </source>
</evidence>
<evidence type="ECO:0000313" key="10">
    <source>
        <dbReference type="EMBL" id="KPJ20231.1"/>
    </source>
</evidence>
<sequence length="156" mass="17920">MSDIHDGPIFIDVGDDEPAEICVDFADNSDQLNSESKRKESKSDFRKYNDVFLNVQSRRFRCPECNRYTAETEEKIQRHIKKVHRGENPFQCCMCEYSTYNSSVFEEHLRVHQGGKQASGYLNLLFSAVKQLHSQTFSRGGNTQKEDIPLSYASPA</sequence>
<dbReference type="GO" id="GO:0000981">
    <property type="term" value="F:DNA-binding transcription factor activity, RNA polymerase II-specific"/>
    <property type="evidence" value="ECO:0007669"/>
    <property type="project" value="TreeGrafter"/>
</dbReference>
<keyword evidence="4" id="KW-0862">Zinc</keyword>
<dbReference type="AlphaFoldDB" id="A0A0N1IQE9"/>
<dbReference type="InParanoid" id="A0A0N1IQE9"/>
<protein>
    <submittedName>
        <fullName evidence="10">Transcriptional repressor CTCFL</fullName>
    </submittedName>
</protein>
<keyword evidence="5" id="KW-0539">Nucleus</keyword>
<dbReference type="Proteomes" id="UP000053240">
    <property type="component" value="Unassembled WGS sequence"/>
</dbReference>
<evidence type="ECO:0000313" key="11">
    <source>
        <dbReference type="Proteomes" id="UP000053240"/>
    </source>
</evidence>
<dbReference type="SUPFAM" id="SSF57667">
    <property type="entry name" value="beta-beta-alpha zinc fingers"/>
    <property type="match status" value="1"/>
</dbReference>
<dbReference type="GO" id="GO:0000978">
    <property type="term" value="F:RNA polymerase II cis-regulatory region sequence-specific DNA binding"/>
    <property type="evidence" value="ECO:0007669"/>
    <property type="project" value="TreeGrafter"/>
</dbReference>
<evidence type="ECO:0000256" key="1">
    <source>
        <dbReference type="ARBA" id="ARBA00022723"/>
    </source>
</evidence>
<dbReference type="InterPro" id="IPR050527">
    <property type="entry name" value="Snail/Krueppel_Znf"/>
</dbReference>
<evidence type="ECO:0000256" key="4">
    <source>
        <dbReference type="ARBA" id="ARBA00022833"/>
    </source>
</evidence>
<dbReference type="PANTHER" id="PTHR24388:SF104">
    <property type="entry name" value="AT-RICH BINDING PROTEIN-RELATED"/>
    <property type="match status" value="1"/>
</dbReference>
<keyword evidence="11" id="KW-1185">Reference proteome</keyword>
<dbReference type="Gene3D" id="3.30.160.60">
    <property type="entry name" value="Classic Zinc Finger"/>
    <property type="match status" value="1"/>
</dbReference>
<feature type="region of interest" description="Disordered" evidence="8">
    <location>
        <begin position="136"/>
        <end position="156"/>
    </location>
</feature>
<keyword evidence="3 7" id="KW-0863">Zinc-finger</keyword>
<dbReference type="PANTHER" id="PTHR24388">
    <property type="entry name" value="ZINC FINGER PROTEIN"/>
    <property type="match status" value="1"/>
</dbReference>
<evidence type="ECO:0000256" key="2">
    <source>
        <dbReference type="ARBA" id="ARBA00022737"/>
    </source>
</evidence>
<feature type="domain" description="C2H2-type" evidence="9">
    <location>
        <begin position="90"/>
        <end position="117"/>
    </location>
</feature>
<evidence type="ECO:0000256" key="5">
    <source>
        <dbReference type="ARBA" id="ARBA00023242"/>
    </source>
</evidence>
<reference evidence="10 11" key="1">
    <citation type="journal article" date="2015" name="Nat. Commun.">
        <title>Outbred genome sequencing and CRISPR/Cas9 gene editing in butterflies.</title>
        <authorList>
            <person name="Li X."/>
            <person name="Fan D."/>
            <person name="Zhang W."/>
            <person name="Liu G."/>
            <person name="Zhang L."/>
            <person name="Zhao L."/>
            <person name="Fang X."/>
            <person name="Chen L."/>
            <person name="Dong Y."/>
            <person name="Chen Y."/>
            <person name="Ding Y."/>
            <person name="Zhao R."/>
            <person name="Feng M."/>
            <person name="Zhu Y."/>
            <person name="Feng Y."/>
            <person name="Jiang X."/>
            <person name="Zhu D."/>
            <person name="Xiang H."/>
            <person name="Feng X."/>
            <person name="Li S."/>
            <person name="Wang J."/>
            <person name="Zhang G."/>
            <person name="Kronforst M.R."/>
            <person name="Wang W."/>
        </authorList>
    </citation>
    <scope>NUCLEOTIDE SEQUENCE [LARGE SCALE GENOMIC DNA]</scope>
    <source>
        <strain evidence="10">Ya'a_city_454_Pm</strain>
        <tissue evidence="10">Whole body</tissue>
    </source>
</reference>
<dbReference type="InterPro" id="IPR013087">
    <property type="entry name" value="Znf_C2H2_type"/>
</dbReference>
<dbReference type="EMBL" id="KQ459719">
    <property type="protein sequence ID" value="KPJ20231.1"/>
    <property type="molecule type" value="Genomic_DNA"/>
</dbReference>
<name>A0A0N1IQE9_PAPMA</name>
<gene>
    <name evidence="10" type="ORF">RR48_01226</name>
</gene>
<accession>A0A0N1IQE9</accession>
<evidence type="ECO:0000256" key="6">
    <source>
        <dbReference type="ARBA" id="ARBA00037948"/>
    </source>
</evidence>
<evidence type="ECO:0000256" key="7">
    <source>
        <dbReference type="PROSITE-ProRule" id="PRU00042"/>
    </source>
</evidence>
<evidence type="ECO:0000256" key="8">
    <source>
        <dbReference type="SAM" id="MobiDB-lite"/>
    </source>
</evidence>
<dbReference type="PROSITE" id="PS50157">
    <property type="entry name" value="ZINC_FINGER_C2H2_2"/>
    <property type="match status" value="1"/>
</dbReference>
<dbReference type="GO" id="GO:0008270">
    <property type="term" value="F:zinc ion binding"/>
    <property type="evidence" value="ECO:0007669"/>
    <property type="project" value="UniProtKB-KW"/>
</dbReference>
<organism evidence="10 11">
    <name type="scientific">Papilio machaon</name>
    <name type="common">Old World swallowtail butterfly</name>
    <dbReference type="NCBI Taxonomy" id="76193"/>
    <lineage>
        <taxon>Eukaryota</taxon>
        <taxon>Metazoa</taxon>
        <taxon>Ecdysozoa</taxon>
        <taxon>Arthropoda</taxon>
        <taxon>Hexapoda</taxon>
        <taxon>Insecta</taxon>
        <taxon>Pterygota</taxon>
        <taxon>Neoptera</taxon>
        <taxon>Endopterygota</taxon>
        <taxon>Lepidoptera</taxon>
        <taxon>Glossata</taxon>
        <taxon>Ditrysia</taxon>
        <taxon>Papilionoidea</taxon>
        <taxon>Papilionidae</taxon>
        <taxon>Papilioninae</taxon>
        <taxon>Papilio</taxon>
    </lineage>
</organism>
<proteinExistence type="inferred from homology"/>
<dbReference type="SMART" id="SM00355">
    <property type="entry name" value="ZnF_C2H2"/>
    <property type="match status" value="2"/>
</dbReference>
<evidence type="ECO:0000259" key="9">
    <source>
        <dbReference type="PROSITE" id="PS50157"/>
    </source>
</evidence>
<dbReference type="InterPro" id="IPR036236">
    <property type="entry name" value="Znf_C2H2_sf"/>
</dbReference>
<keyword evidence="2" id="KW-0677">Repeat</keyword>
<comment type="similarity">
    <text evidence="6">Belongs to the snail C2H2-type zinc-finger protein family.</text>
</comment>